<dbReference type="InterPro" id="IPR036388">
    <property type="entry name" value="WH-like_DNA-bd_sf"/>
</dbReference>
<proteinExistence type="inferred from homology"/>
<evidence type="ECO:0000256" key="2">
    <source>
        <dbReference type="ARBA" id="ARBA00023015"/>
    </source>
</evidence>
<dbReference type="RefSeq" id="WP_195875683.1">
    <property type="nucleotide sequence ID" value="NZ_JADOEL010000008.1"/>
</dbReference>
<keyword evidence="3" id="KW-0238">DNA-binding</keyword>
<name>A0ABS0EWJ9_9BURK</name>
<dbReference type="InterPro" id="IPR050389">
    <property type="entry name" value="LysR-type_TF"/>
</dbReference>
<keyword evidence="7" id="KW-1185">Reference proteome</keyword>
<dbReference type="SUPFAM" id="SSF53850">
    <property type="entry name" value="Periplasmic binding protein-like II"/>
    <property type="match status" value="1"/>
</dbReference>
<evidence type="ECO:0000313" key="6">
    <source>
        <dbReference type="EMBL" id="MBF8178217.1"/>
    </source>
</evidence>
<keyword evidence="4" id="KW-0804">Transcription</keyword>
<accession>A0ABS0EWJ9</accession>
<reference evidence="6 7" key="1">
    <citation type="submission" date="2020-11" db="EMBL/GenBank/DDBJ databases">
        <title>WGS of Herminiimonas contaminans strain Marseille-Q4544 isolated from planarians Schmidtea mediterranea.</title>
        <authorList>
            <person name="Kangale L."/>
        </authorList>
    </citation>
    <scope>NUCLEOTIDE SEQUENCE [LARGE SCALE GENOMIC DNA]</scope>
    <source>
        <strain evidence="6 7">Marseille-Q4544</strain>
    </source>
</reference>
<dbReference type="PRINTS" id="PR00039">
    <property type="entry name" value="HTHLYSR"/>
</dbReference>
<dbReference type="PANTHER" id="PTHR30118:SF15">
    <property type="entry name" value="TRANSCRIPTIONAL REGULATORY PROTEIN"/>
    <property type="match status" value="1"/>
</dbReference>
<evidence type="ECO:0000256" key="4">
    <source>
        <dbReference type="ARBA" id="ARBA00023163"/>
    </source>
</evidence>
<dbReference type="PROSITE" id="PS50931">
    <property type="entry name" value="HTH_LYSR"/>
    <property type="match status" value="1"/>
</dbReference>
<evidence type="ECO:0000256" key="1">
    <source>
        <dbReference type="ARBA" id="ARBA00009437"/>
    </source>
</evidence>
<gene>
    <name evidence="6" type="ORF">IXC47_11030</name>
</gene>
<dbReference type="EMBL" id="JADOEL010000008">
    <property type="protein sequence ID" value="MBF8178217.1"/>
    <property type="molecule type" value="Genomic_DNA"/>
</dbReference>
<organism evidence="6 7">
    <name type="scientific">Herminiimonas contaminans</name>
    <dbReference type="NCBI Taxonomy" id="1111140"/>
    <lineage>
        <taxon>Bacteria</taxon>
        <taxon>Pseudomonadati</taxon>
        <taxon>Pseudomonadota</taxon>
        <taxon>Betaproteobacteria</taxon>
        <taxon>Burkholderiales</taxon>
        <taxon>Oxalobacteraceae</taxon>
        <taxon>Herminiimonas</taxon>
    </lineage>
</organism>
<dbReference type="SUPFAM" id="SSF46785">
    <property type="entry name" value="Winged helix' DNA-binding domain"/>
    <property type="match status" value="1"/>
</dbReference>
<dbReference type="CDD" id="cd08459">
    <property type="entry name" value="PBP2_DntR_NahR_LinR_like"/>
    <property type="match status" value="1"/>
</dbReference>
<keyword evidence="2" id="KW-0805">Transcription regulation</keyword>
<evidence type="ECO:0000259" key="5">
    <source>
        <dbReference type="PROSITE" id="PS50931"/>
    </source>
</evidence>
<feature type="domain" description="HTH lysR-type" evidence="5">
    <location>
        <begin position="4"/>
        <end position="61"/>
    </location>
</feature>
<dbReference type="PANTHER" id="PTHR30118">
    <property type="entry name" value="HTH-TYPE TRANSCRIPTIONAL REGULATOR LEUO-RELATED"/>
    <property type="match status" value="1"/>
</dbReference>
<dbReference type="Pfam" id="PF03466">
    <property type="entry name" value="LysR_substrate"/>
    <property type="match status" value="1"/>
</dbReference>
<dbReference type="InterPro" id="IPR000847">
    <property type="entry name" value="LysR_HTH_N"/>
</dbReference>
<dbReference type="Gene3D" id="3.40.190.10">
    <property type="entry name" value="Periplasmic binding protein-like II"/>
    <property type="match status" value="2"/>
</dbReference>
<dbReference type="InterPro" id="IPR005119">
    <property type="entry name" value="LysR_subst-bd"/>
</dbReference>
<dbReference type="InterPro" id="IPR036390">
    <property type="entry name" value="WH_DNA-bd_sf"/>
</dbReference>
<evidence type="ECO:0000313" key="7">
    <source>
        <dbReference type="Proteomes" id="UP000657372"/>
    </source>
</evidence>
<comment type="similarity">
    <text evidence="1">Belongs to the LysR transcriptional regulatory family.</text>
</comment>
<evidence type="ECO:0000256" key="3">
    <source>
        <dbReference type="ARBA" id="ARBA00023125"/>
    </source>
</evidence>
<dbReference type="Pfam" id="PF00126">
    <property type="entry name" value="HTH_1"/>
    <property type="match status" value="1"/>
</dbReference>
<protein>
    <submittedName>
        <fullName evidence="6">LysR family transcriptional regulator</fullName>
    </submittedName>
</protein>
<dbReference type="Proteomes" id="UP000657372">
    <property type="component" value="Unassembled WGS sequence"/>
</dbReference>
<sequence>MDNIDLKLLTIFQEIYRTGSISQAAENLQMGQPAVSMNLAKFRKHFGDPLFVRTSVGMAPTPHAEGLIQSVEDALTLLKKALGHQSSFDPKTSSRMFQLCMTDVGQRVIMPDLLPRLSQEAPLVKIEVTYVSENTPKNLESGEIDLAVGFLPEQDPGFLQQRLFKDKFVCIVNSVHPRIRNTLSQEQFEAESHVIVTKLGTAHGIVEATLTARGISHNIGLRIPNYLGISSTIESTDFIATVPRRFALALANTGRIRLLEPPFKIPEYLVMQHWHKRYARDPGIEWLRKIMTSLFQE</sequence>
<dbReference type="Gene3D" id="1.10.10.10">
    <property type="entry name" value="Winged helix-like DNA-binding domain superfamily/Winged helix DNA-binding domain"/>
    <property type="match status" value="1"/>
</dbReference>
<comment type="caution">
    <text evidence="6">The sequence shown here is derived from an EMBL/GenBank/DDBJ whole genome shotgun (WGS) entry which is preliminary data.</text>
</comment>